<dbReference type="PANTHER" id="PTHR47994">
    <property type="entry name" value="F14D16.11-RELATED"/>
    <property type="match status" value="1"/>
</dbReference>
<protein>
    <submittedName>
        <fullName evidence="1">Uncharacterized protein</fullName>
    </submittedName>
</protein>
<comment type="caution">
    <text evidence="1">The sequence shown here is derived from an EMBL/GenBank/DDBJ whole genome shotgun (WGS) entry which is preliminary data.</text>
</comment>
<dbReference type="PANTHER" id="PTHR47994:SF5">
    <property type="entry name" value="F14D16.11-RELATED"/>
    <property type="match status" value="1"/>
</dbReference>
<dbReference type="AlphaFoldDB" id="A0AAP0PHP1"/>
<dbReference type="Proteomes" id="UP001417504">
    <property type="component" value="Unassembled WGS sequence"/>
</dbReference>
<evidence type="ECO:0000313" key="2">
    <source>
        <dbReference type="Proteomes" id="UP001417504"/>
    </source>
</evidence>
<evidence type="ECO:0000313" key="1">
    <source>
        <dbReference type="EMBL" id="KAK9145328.1"/>
    </source>
</evidence>
<organism evidence="1 2">
    <name type="scientific">Stephania japonica</name>
    <dbReference type="NCBI Taxonomy" id="461633"/>
    <lineage>
        <taxon>Eukaryota</taxon>
        <taxon>Viridiplantae</taxon>
        <taxon>Streptophyta</taxon>
        <taxon>Embryophyta</taxon>
        <taxon>Tracheophyta</taxon>
        <taxon>Spermatophyta</taxon>
        <taxon>Magnoliopsida</taxon>
        <taxon>Ranunculales</taxon>
        <taxon>Menispermaceae</taxon>
        <taxon>Menispermoideae</taxon>
        <taxon>Cissampelideae</taxon>
        <taxon>Stephania</taxon>
    </lineage>
</organism>
<accession>A0AAP0PHP1</accession>
<proteinExistence type="predicted"/>
<dbReference type="InterPro" id="IPR015495">
    <property type="entry name" value="Myb_TF_plants"/>
</dbReference>
<dbReference type="EMBL" id="JBBNAE010000002">
    <property type="protein sequence ID" value="KAK9145328.1"/>
    <property type="molecule type" value="Genomic_DNA"/>
</dbReference>
<sequence>MPTYATSSNPLRVIPSMHFDLSFVDPFMKKIFEFACDSQDFQQTRLQVPFSIDISSLLRVVEGTGMVVISLLYNYIRHLPVDWWFNDVIAFIDGITLAMFCLHSYHTIDMDPSMVSSLMSTTLWLFVSPWFHRQPQWSRIATQLPPITYNKVENFWNNSLQKKLRQKGIDPNTHEPLTREIGEDPDENKFEFMSMKGDPRHLLVDYGLVYFYTGVATMIKENAIKKHFFDPFIMFEIQQEGYEPI</sequence>
<gene>
    <name evidence="1" type="ORF">Sjap_005231</name>
</gene>
<reference evidence="1 2" key="1">
    <citation type="submission" date="2024-01" db="EMBL/GenBank/DDBJ databases">
        <title>Genome assemblies of Stephania.</title>
        <authorList>
            <person name="Yang L."/>
        </authorList>
    </citation>
    <scope>NUCLEOTIDE SEQUENCE [LARGE SCALE GENOMIC DNA]</scope>
    <source>
        <strain evidence="1">QJT</strain>
        <tissue evidence="1">Leaf</tissue>
    </source>
</reference>
<keyword evidence="2" id="KW-1185">Reference proteome</keyword>
<dbReference type="Gene3D" id="1.10.10.60">
    <property type="entry name" value="Homeodomain-like"/>
    <property type="match status" value="1"/>
</dbReference>
<name>A0AAP0PHP1_9MAGN</name>